<gene>
    <name evidence="6" type="ORF">HNR71_003559</name>
    <name evidence="7" type="ORF">HPO96_04405</name>
</gene>
<evidence type="ECO:0000256" key="1">
    <source>
        <dbReference type="ARBA" id="ARBA00005417"/>
    </source>
</evidence>
<evidence type="ECO:0000256" key="3">
    <source>
        <dbReference type="ARBA" id="ARBA00022741"/>
    </source>
</evidence>
<reference evidence="7 8" key="1">
    <citation type="submission" date="2020-05" db="EMBL/GenBank/DDBJ databases">
        <title>Genome sequence of Kribbella sandramycini ATCC 39419.</title>
        <authorList>
            <person name="Maclea K.S."/>
            <person name="Fair J.L."/>
        </authorList>
    </citation>
    <scope>NUCLEOTIDE SEQUENCE [LARGE SCALE GENOMIC DNA]</scope>
    <source>
        <strain evidence="7 8">ATCC 39419</strain>
    </source>
</reference>
<organism evidence="7 8">
    <name type="scientific">Kribbella sandramycini</name>
    <dbReference type="NCBI Taxonomy" id="60450"/>
    <lineage>
        <taxon>Bacteria</taxon>
        <taxon>Bacillati</taxon>
        <taxon>Actinomycetota</taxon>
        <taxon>Actinomycetes</taxon>
        <taxon>Propionibacteriales</taxon>
        <taxon>Kribbellaceae</taxon>
        <taxon>Kribbella</taxon>
    </lineage>
</organism>
<dbReference type="PROSITE" id="PS50893">
    <property type="entry name" value="ABC_TRANSPORTER_2"/>
    <property type="match status" value="1"/>
</dbReference>
<proteinExistence type="inferred from homology"/>
<keyword evidence="4 7" id="KW-0067">ATP-binding</keyword>
<dbReference type="GO" id="GO:0055085">
    <property type="term" value="P:transmembrane transport"/>
    <property type="evidence" value="ECO:0007669"/>
    <property type="project" value="UniProtKB-ARBA"/>
</dbReference>
<dbReference type="PANTHER" id="PTHR43776">
    <property type="entry name" value="TRANSPORT ATP-BINDING PROTEIN"/>
    <property type="match status" value="1"/>
</dbReference>
<evidence type="ECO:0000256" key="4">
    <source>
        <dbReference type="ARBA" id="ARBA00022840"/>
    </source>
</evidence>
<dbReference type="Gene3D" id="3.40.50.300">
    <property type="entry name" value="P-loop containing nucleotide triphosphate hydrolases"/>
    <property type="match status" value="1"/>
</dbReference>
<dbReference type="Proteomes" id="UP000534306">
    <property type="component" value="Unassembled WGS sequence"/>
</dbReference>
<dbReference type="PROSITE" id="PS00211">
    <property type="entry name" value="ABC_TRANSPORTER_1"/>
    <property type="match status" value="1"/>
</dbReference>
<dbReference type="SUPFAM" id="SSF52540">
    <property type="entry name" value="P-loop containing nucleoside triphosphate hydrolases"/>
    <property type="match status" value="1"/>
</dbReference>
<dbReference type="GO" id="GO:0016887">
    <property type="term" value="F:ATP hydrolysis activity"/>
    <property type="evidence" value="ECO:0007669"/>
    <property type="project" value="InterPro"/>
</dbReference>
<dbReference type="InterPro" id="IPR003593">
    <property type="entry name" value="AAA+_ATPase"/>
</dbReference>
<dbReference type="AlphaFoldDB" id="A0A7Y4NY54"/>
<comment type="caution">
    <text evidence="7">The sequence shown here is derived from an EMBL/GenBank/DDBJ whole genome shotgun (WGS) entry which is preliminary data.</text>
</comment>
<name>A0A7Y4NY54_9ACTN</name>
<keyword evidence="8" id="KW-1185">Reference proteome</keyword>
<dbReference type="InterPro" id="IPR050319">
    <property type="entry name" value="ABC_transp_ATP-bind"/>
</dbReference>
<dbReference type="GO" id="GO:0005524">
    <property type="term" value="F:ATP binding"/>
    <property type="evidence" value="ECO:0007669"/>
    <property type="project" value="UniProtKB-KW"/>
</dbReference>
<dbReference type="InterPro" id="IPR017871">
    <property type="entry name" value="ABC_transporter-like_CS"/>
</dbReference>
<dbReference type="Proteomes" id="UP000553957">
    <property type="component" value="Unassembled WGS sequence"/>
</dbReference>
<reference evidence="6 9" key="2">
    <citation type="submission" date="2020-08" db="EMBL/GenBank/DDBJ databases">
        <title>Sequencing the genomes of 1000 actinobacteria strains.</title>
        <authorList>
            <person name="Klenk H.-P."/>
        </authorList>
    </citation>
    <scope>NUCLEOTIDE SEQUENCE [LARGE SCALE GENOMIC DNA]</scope>
    <source>
        <strain evidence="6 9">DSM 15626</strain>
    </source>
</reference>
<dbReference type="SMART" id="SM00382">
    <property type="entry name" value="AAA"/>
    <property type="match status" value="1"/>
</dbReference>
<evidence type="ECO:0000313" key="9">
    <source>
        <dbReference type="Proteomes" id="UP000553957"/>
    </source>
</evidence>
<evidence type="ECO:0000259" key="5">
    <source>
        <dbReference type="PROSITE" id="PS50893"/>
    </source>
</evidence>
<dbReference type="PANTHER" id="PTHR43776:SF7">
    <property type="entry name" value="D,D-DIPEPTIDE TRANSPORT ATP-BINDING PROTEIN DDPF-RELATED"/>
    <property type="match status" value="1"/>
</dbReference>
<evidence type="ECO:0000313" key="7">
    <source>
        <dbReference type="EMBL" id="NOL39483.1"/>
    </source>
</evidence>
<evidence type="ECO:0000313" key="6">
    <source>
        <dbReference type="EMBL" id="MBB6567922.1"/>
    </source>
</evidence>
<keyword evidence="2" id="KW-0813">Transport</keyword>
<dbReference type="InterPro" id="IPR003439">
    <property type="entry name" value="ABC_transporter-like_ATP-bd"/>
</dbReference>
<evidence type="ECO:0000256" key="2">
    <source>
        <dbReference type="ARBA" id="ARBA00022448"/>
    </source>
</evidence>
<dbReference type="Pfam" id="PF00005">
    <property type="entry name" value="ABC_tran"/>
    <property type="match status" value="1"/>
</dbReference>
<dbReference type="RefSeq" id="WP_171671191.1">
    <property type="nucleotide sequence ID" value="NZ_BAAAGT010000003.1"/>
</dbReference>
<dbReference type="InterPro" id="IPR027417">
    <property type="entry name" value="P-loop_NTPase"/>
</dbReference>
<sequence length="185" mass="20571">MLSAEGLWFRYHKRAPWILEDLSLTIEPGERVGLCGPSGAGKSTIGRLLAGYRKPSRGAITSDGPVQLVMQHPERTMNPHWRIRDVLAEAGSTVDEALVEPHWLDRFPHELSGGELQRVNLARALLAEPRYVIADEISASLDAITQAQLWHHLVEYAEAHGVGVLAISHDQDLIAKVTQRTHRVE</sequence>
<comment type="similarity">
    <text evidence="1">Belongs to the ABC transporter superfamily.</text>
</comment>
<accession>A0A7Y4NY54</accession>
<dbReference type="EMBL" id="JACHKF010000001">
    <property type="protein sequence ID" value="MBB6567922.1"/>
    <property type="molecule type" value="Genomic_DNA"/>
</dbReference>
<protein>
    <submittedName>
        <fullName evidence="7">ATP-binding cassette domain-containing protein</fullName>
    </submittedName>
    <submittedName>
        <fullName evidence="6">Peptide/nickel transport system ATP-binding protein</fullName>
    </submittedName>
</protein>
<dbReference type="EMBL" id="JABJRC010000001">
    <property type="protein sequence ID" value="NOL39483.1"/>
    <property type="molecule type" value="Genomic_DNA"/>
</dbReference>
<keyword evidence="3" id="KW-0547">Nucleotide-binding</keyword>
<feature type="domain" description="ABC transporter" evidence="5">
    <location>
        <begin position="2"/>
        <end position="185"/>
    </location>
</feature>
<evidence type="ECO:0000313" key="8">
    <source>
        <dbReference type="Proteomes" id="UP000534306"/>
    </source>
</evidence>